<keyword evidence="1" id="KW-0863">Zinc-finger</keyword>
<dbReference type="OrthoDB" id="8063677at2759"/>
<sequence length="313" mass="35170">MAFSLEDQKIAFTLQYLQPTYCQLWMQREQEDNGTTLDWRNMIEFLLNLIKSPINRELQVTLHKLRPKVCIALSNYADFPKTQRELVELAATLEDNLRRGGAHTLSQGQTSSSMRSTQPNSPQTSTSTRASVATPLAPQSTHTPSGTCNYCHKPGHWERECRKKDYDRRNKKGPAMGVNAELPTPWGKKAVERETQISTAGQLQGTNGKWTATTVLLNCSTEVNTIDKKLAVELGLKEVPNTTLPVYTFPNLARAHSYHAYQAPLWLTDSWGREQDGDLVLYGMLDSAHPVILGLPGLKQSRVIIDCETKECR</sequence>
<feature type="compositionally biased region" description="Polar residues" evidence="2">
    <location>
        <begin position="137"/>
        <end position="148"/>
    </location>
</feature>
<dbReference type="InterPro" id="IPR001878">
    <property type="entry name" value="Znf_CCHC"/>
</dbReference>
<reference evidence="4" key="1">
    <citation type="journal article" date="2020" name="Stud. Mycol.">
        <title>101 Dothideomycetes genomes: a test case for predicting lifestyles and emergence of pathogens.</title>
        <authorList>
            <person name="Haridas S."/>
            <person name="Albert R."/>
            <person name="Binder M."/>
            <person name="Bloem J."/>
            <person name="Labutti K."/>
            <person name="Salamov A."/>
            <person name="Andreopoulos B."/>
            <person name="Baker S."/>
            <person name="Barry K."/>
            <person name="Bills G."/>
            <person name="Bluhm B."/>
            <person name="Cannon C."/>
            <person name="Castanera R."/>
            <person name="Culley D."/>
            <person name="Daum C."/>
            <person name="Ezra D."/>
            <person name="Gonzalez J."/>
            <person name="Henrissat B."/>
            <person name="Kuo A."/>
            <person name="Liang C."/>
            <person name="Lipzen A."/>
            <person name="Lutzoni F."/>
            <person name="Magnuson J."/>
            <person name="Mondo S."/>
            <person name="Nolan M."/>
            <person name="Ohm R."/>
            <person name="Pangilinan J."/>
            <person name="Park H.-J."/>
            <person name="Ramirez L."/>
            <person name="Alfaro M."/>
            <person name="Sun H."/>
            <person name="Tritt A."/>
            <person name="Yoshinaga Y."/>
            <person name="Zwiers L.-H."/>
            <person name="Turgeon B."/>
            <person name="Goodwin S."/>
            <person name="Spatafora J."/>
            <person name="Crous P."/>
            <person name="Grigoriev I."/>
        </authorList>
    </citation>
    <scope>NUCLEOTIDE SEQUENCE</scope>
    <source>
        <strain evidence="4">CBS 161.51</strain>
    </source>
</reference>
<dbReference type="SMART" id="SM00343">
    <property type="entry name" value="ZnF_C2HC"/>
    <property type="match status" value="1"/>
</dbReference>
<evidence type="ECO:0000313" key="5">
    <source>
        <dbReference type="Proteomes" id="UP000800038"/>
    </source>
</evidence>
<dbReference type="PROSITE" id="PS50158">
    <property type="entry name" value="ZF_CCHC"/>
    <property type="match status" value="1"/>
</dbReference>
<dbReference type="EMBL" id="ML976240">
    <property type="protein sequence ID" value="KAF1935729.1"/>
    <property type="molecule type" value="Genomic_DNA"/>
</dbReference>
<dbReference type="GO" id="GO:0008270">
    <property type="term" value="F:zinc ion binding"/>
    <property type="evidence" value="ECO:0007669"/>
    <property type="project" value="UniProtKB-KW"/>
</dbReference>
<evidence type="ECO:0000259" key="3">
    <source>
        <dbReference type="PROSITE" id="PS50158"/>
    </source>
</evidence>
<feature type="compositionally biased region" description="Low complexity" evidence="2">
    <location>
        <begin position="116"/>
        <end position="128"/>
    </location>
</feature>
<gene>
    <name evidence="4" type="ORF">EJ02DRAFT_483698</name>
</gene>
<feature type="compositionally biased region" description="Polar residues" evidence="2">
    <location>
        <begin position="104"/>
        <end position="115"/>
    </location>
</feature>
<dbReference type="Gene3D" id="4.10.60.10">
    <property type="entry name" value="Zinc finger, CCHC-type"/>
    <property type="match status" value="1"/>
</dbReference>
<keyword evidence="5" id="KW-1185">Reference proteome</keyword>
<keyword evidence="1" id="KW-0862">Zinc</keyword>
<keyword evidence="1" id="KW-0479">Metal-binding</keyword>
<feature type="domain" description="CCHC-type" evidence="3">
    <location>
        <begin position="148"/>
        <end position="163"/>
    </location>
</feature>
<dbReference type="GO" id="GO:0003676">
    <property type="term" value="F:nucleic acid binding"/>
    <property type="evidence" value="ECO:0007669"/>
    <property type="project" value="InterPro"/>
</dbReference>
<evidence type="ECO:0000256" key="1">
    <source>
        <dbReference type="PROSITE-ProRule" id="PRU00047"/>
    </source>
</evidence>
<dbReference type="Proteomes" id="UP000800038">
    <property type="component" value="Unassembled WGS sequence"/>
</dbReference>
<organism evidence="4 5">
    <name type="scientific">Clathrospora elynae</name>
    <dbReference type="NCBI Taxonomy" id="706981"/>
    <lineage>
        <taxon>Eukaryota</taxon>
        <taxon>Fungi</taxon>
        <taxon>Dikarya</taxon>
        <taxon>Ascomycota</taxon>
        <taxon>Pezizomycotina</taxon>
        <taxon>Dothideomycetes</taxon>
        <taxon>Pleosporomycetidae</taxon>
        <taxon>Pleosporales</taxon>
        <taxon>Diademaceae</taxon>
        <taxon>Clathrospora</taxon>
    </lineage>
</organism>
<name>A0A6A5S7H3_9PLEO</name>
<dbReference type="AlphaFoldDB" id="A0A6A5S7H3"/>
<proteinExistence type="predicted"/>
<accession>A0A6A5S7H3</accession>
<evidence type="ECO:0000256" key="2">
    <source>
        <dbReference type="SAM" id="MobiDB-lite"/>
    </source>
</evidence>
<dbReference type="InterPro" id="IPR036875">
    <property type="entry name" value="Znf_CCHC_sf"/>
</dbReference>
<feature type="region of interest" description="Disordered" evidence="2">
    <location>
        <begin position="98"/>
        <end position="149"/>
    </location>
</feature>
<evidence type="ECO:0000313" key="4">
    <source>
        <dbReference type="EMBL" id="KAF1935729.1"/>
    </source>
</evidence>
<protein>
    <recommendedName>
        <fullName evidence="3">CCHC-type domain-containing protein</fullName>
    </recommendedName>
</protein>
<dbReference type="SUPFAM" id="SSF57756">
    <property type="entry name" value="Retrovirus zinc finger-like domains"/>
    <property type="match status" value="1"/>
</dbReference>